<feature type="region of interest" description="Disordered" evidence="1">
    <location>
        <begin position="66"/>
        <end position="224"/>
    </location>
</feature>
<name>L1JV02_GUITC</name>
<reference evidence="3" key="3">
    <citation type="submission" date="2015-06" db="UniProtKB">
        <authorList>
            <consortium name="EnsemblProtists"/>
        </authorList>
    </citation>
    <scope>IDENTIFICATION</scope>
</reference>
<dbReference type="HOGENOM" id="CLU_1237040_0_0_1"/>
<feature type="region of interest" description="Disordered" evidence="1">
    <location>
        <begin position="21"/>
        <end position="42"/>
    </location>
</feature>
<dbReference type="GeneID" id="17308484"/>
<dbReference type="EMBL" id="JH992974">
    <property type="protein sequence ID" value="EKX51913.1"/>
    <property type="molecule type" value="Genomic_DNA"/>
</dbReference>
<dbReference type="Proteomes" id="UP000011087">
    <property type="component" value="Unassembled WGS sequence"/>
</dbReference>
<dbReference type="EnsemblProtists" id="EKX51913">
    <property type="protein sequence ID" value="EKX51913"/>
    <property type="gene ID" value="GUITHDRAFT_102526"/>
</dbReference>
<gene>
    <name evidence="2" type="ORF">GUITHDRAFT_102526</name>
</gene>
<proteinExistence type="predicted"/>
<feature type="compositionally biased region" description="Polar residues" evidence="1">
    <location>
        <begin position="111"/>
        <end position="126"/>
    </location>
</feature>
<evidence type="ECO:0000256" key="1">
    <source>
        <dbReference type="SAM" id="MobiDB-lite"/>
    </source>
</evidence>
<dbReference type="RefSeq" id="XP_005838893.1">
    <property type="nucleotide sequence ID" value="XM_005838836.1"/>
</dbReference>
<dbReference type="AlphaFoldDB" id="L1JV02"/>
<evidence type="ECO:0000313" key="3">
    <source>
        <dbReference type="EnsemblProtists" id="EKX51913"/>
    </source>
</evidence>
<keyword evidence="4" id="KW-1185">Reference proteome</keyword>
<reference evidence="4" key="2">
    <citation type="submission" date="2012-11" db="EMBL/GenBank/DDBJ databases">
        <authorList>
            <person name="Kuo A."/>
            <person name="Curtis B.A."/>
            <person name="Tanifuji G."/>
            <person name="Burki F."/>
            <person name="Gruber A."/>
            <person name="Irimia M."/>
            <person name="Maruyama S."/>
            <person name="Arias M.C."/>
            <person name="Ball S.G."/>
            <person name="Gile G.H."/>
            <person name="Hirakawa Y."/>
            <person name="Hopkins J.F."/>
            <person name="Rensing S.A."/>
            <person name="Schmutz J."/>
            <person name="Symeonidi A."/>
            <person name="Elias M."/>
            <person name="Eveleigh R.J."/>
            <person name="Herman E.K."/>
            <person name="Klute M.J."/>
            <person name="Nakayama T."/>
            <person name="Obornik M."/>
            <person name="Reyes-Prieto A."/>
            <person name="Armbrust E.V."/>
            <person name="Aves S.J."/>
            <person name="Beiko R.G."/>
            <person name="Coutinho P."/>
            <person name="Dacks J.B."/>
            <person name="Durnford D.G."/>
            <person name="Fast N.M."/>
            <person name="Green B.R."/>
            <person name="Grisdale C."/>
            <person name="Hempe F."/>
            <person name="Henrissat B."/>
            <person name="Hoppner M.P."/>
            <person name="Ishida K.-I."/>
            <person name="Kim E."/>
            <person name="Koreny L."/>
            <person name="Kroth P.G."/>
            <person name="Liu Y."/>
            <person name="Malik S.-B."/>
            <person name="Maier U.G."/>
            <person name="McRose D."/>
            <person name="Mock T."/>
            <person name="Neilson J.A."/>
            <person name="Onodera N.T."/>
            <person name="Poole A.M."/>
            <person name="Pritham E.J."/>
            <person name="Richards T.A."/>
            <person name="Rocap G."/>
            <person name="Roy S.W."/>
            <person name="Sarai C."/>
            <person name="Schaack S."/>
            <person name="Shirato S."/>
            <person name="Slamovits C.H."/>
            <person name="Spencer D.F."/>
            <person name="Suzuki S."/>
            <person name="Worden A.Z."/>
            <person name="Zauner S."/>
            <person name="Barry K."/>
            <person name="Bell C."/>
            <person name="Bharti A.K."/>
            <person name="Crow J.A."/>
            <person name="Grimwood J."/>
            <person name="Kramer R."/>
            <person name="Lindquist E."/>
            <person name="Lucas S."/>
            <person name="Salamov A."/>
            <person name="McFadden G.I."/>
            <person name="Lane C.E."/>
            <person name="Keeling P.J."/>
            <person name="Gray M.W."/>
            <person name="Grigoriev I.V."/>
            <person name="Archibald J.M."/>
        </authorList>
    </citation>
    <scope>NUCLEOTIDE SEQUENCE</scope>
    <source>
        <strain evidence="4">CCMP2712</strain>
    </source>
</reference>
<dbReference type="PaxDb" id="55529-EKX51913"/>
<protein>
    <submittedName>
        <fullName evidence="2 3">Uncharacterized protein</fullName>
    </submittedName>
</protein>
<reference evidence="2 4" key="1">
    <citation type="journal article" date="2012" name="Nature">
        <title>Algal genomes reveal evolutionary mosaicism and the fate of nucleomorphs.</title>
        <authorList>
            <consortium name="DOE Joint Genome Institute"/>
            <person name="Curtis B.A."/>
            <person name="Tanifuji G."/>
            <person name="Burki F."/>
            <person name="Gruber A."/>
            <person name="Irimia M."/>
            <person name="Maruyama S."/>
            <person name="Arias M.C."/>
            <person name="Ball S.G."/>
            <person name="Gile G.H."/>
            <person name="Hirakawa Y."/>
            <person name="Hopkins J.F."/>
            <person name="Kuo A."/>
            <person name="Rensing S.A."/>
            <person name="Schmutz J."/>
            <person name="Symeonidi A."/>
            <person name="Elias M."/>
            <person name="Eveleigh R.J."/>
            <person name="Herman E.K."/>
            <person name="Klute M.J."/>
            <person name="Nakayama T."/>
            <person name="Obornik M."/>
            <person name="Reyes-Prieto A."/>
            <person name="Armbrust E.V."/>
            <person name="Aves S.J."/>
            <person name="Beiko R.G."/>
            <person name="Coutinho P."/>
            <person name="Dacks J.B."/>
            <person name="Durnford D.G."/>
            <person name="Fast N.M."/>
            <person name="Green B.R."/>
            <person name="Grisdale C.J."/>
            <person name="Hempel F."/>
            <person name="Henrissat B."/>
            <person name="Hoppner M.P."/>
            <person name="Ishida K."/>
            <person name="Kim E."/>
            <person name="Koreny L."/>
            <person name="Kroth P.G."/>
            <person name="Liu Y."/>
            <person name="Malik S.B."/>
            <person name="Maier U.G."/>
            <person name="McRose D."/>
            <person name="Mock T."/>
            <person name="Neilson J.A."/>
            <person name="Onodera N.T."/>
            <person name="Poole A.M."/>
            <person name="Pritham E.J."/>
            <person name="Richards T.A."/>
            <person name="Rocap G."/>
            <person name="Roy S.W."/>
            <person name="Sarai C."/>
            <person name="Schaack S."/>
            <person name="Shirato S."/>
            <person name="Slamovits C.H."/>
            <person name="Spencer D.F."/>
            <person name="Suzuki S."/>
            <person name="Worden A.Z."/>
            <person name="Zauner S."/>
            <person name="Barry K."/>
            <person name="Bell C."/>
            <person name="Bharti A.K."/>
            <person name="Crow J.A."/>
            <person name="Grimwood J."/>
            <person name="Kramer R."/>
            <person name="Lindquist E."/>
            <person name="Lucas S."/>
            <person name="Salamov A."/>
            <person name="McFadden G.I."/>
            <person name="Lane C.E."/>
            <person name="Keeling P.J."/>
            <person name="Gray M.W."/>
            <person name="Grigoriev I.V."/>
            <person name="Archibald J.M."/>
        </authorList>
    </citation>
    <scope>NUCLEOTIDE SEQUENCE</scope>
    <source>
        <strain evidence="2 4">CCMP2712</strain>
    </source>
</reference>
<organism evidence="2">
    <name type="scientific">Guillardia theta (strain CCMP2712)</name>
    <name type="common">Cryptophyte</name>
    <dbReference type="NCBI Taxonomy" id="905079"/>
    <lineage>
        <taxon>Eukaryota</taxon>
        <taxon>Cryptophyceae</taxon>
        <taxon>Pyrenomonadales</taxon>
        <taxon>Geminigeraceae</taxon>
        <taxon>Guillardia</taxon>
    </lineage>
</organism>
<feature type="compositionally biased region" description="Acidic residues" evidence="1">
    <location>
        <begin position="192"/>
        <end position="210"/>
    </location>
</feature>
<evidence type="ECO:0000313" key="4">
    <source>
        <dbReference type="Proteomes" id="UP000011087"/>
    </source>
</evidence>
<evidence type="ECO:0000313" key="2">
    <source>
        <dbReference type="EMBL" id="EKX51913.1"/>
    </source>
</evidence>
<feature type="compositionally biased region" description="Basic and acidic residues" evidence="1">
    <location>
        <begin position="144"/>
        <end position="169"/>
    </location>
</feature>
<feature type="compositionally biased region" description="Basic and acidic residues" evidence="1">
    <location>
        <begin position="77"/>
        <end position="94"/>
    </location>
</feature>
<accession>L1JV02</accession>
<dbReference type="KEGG" id="gtt:GUITHDRAFT_102526"/>
<feature type="compositionally biased region" description="Basic and acidic residues" evidence="1">
    <location>
        <begin position="182"/>
        <end position="191"/>
    </location>
</feature>
<sequence length="224" mass="24339">MSSLTKQWLLQQRNHLPVHKTGVRSRETVAQNESDVPMDNGVDANVLEMQGVQRRLTRGKAAEAGITVEAIEANDPPFREASTRSAERGKREASNDQNDQDDLPAEGQMQLEPNGTTTSSGAQGQQGIAEEEGSVKEAPAQEEPAPKEEEGSEVKAEAAGEKPLDWGDEKMEEADETAADTTGHDNSKQQEVEVDQAQPDEADDQKEEEDGSRKDDSVEGSELD</sequence>